<dbReference type="RefSeq" id="WP_163771258.1">
    <property type="nucleotide sequence ID" value="NZ_JAAGXA010000003.1"/>
</dbReference>
<dbReference type="EMBL" id="JAAGXA010000003">
    <property type="protein sequence ID" value="NEN77908.1"/>
    <property type="molecule type" value="Genomic_DNA"/>
</dbReference>
<feature type="transmembrane region" description="Helical" evidence="6">
    <location>
        <begin position="79"/>
        <end position="98"/>
    </location>
</feature>
<feature type="transmembrane region" description="Helical" evidence="6">
    <location>
        <begin position="45"/>
        <end position="67"/>
    </location>
</feature>
<evidence type="ECO:0000256" key="5">
    <source>
        <dbReference type="ARBA" id="ARBA00023136"/>
    </source>
</evidence>
<protein>
    <submittedName>
        <fullName evidence="7">YitT family protein</fullName>
    </submittedName>
</protein>
<dbReference type="InterPro" id="IPR051461">
    <property type="entry name" value="UPF0750_membrane"/>
</dbReference>
<feature type="transmembrane region" description="Helical" evidence="6">
    <location>
        <begin position="177"/>
        <end position="194"/>
    </location>
</feature>
<feature type="transmembrane region" description="Helical" evidence="6">
    <location>
        <begin position="12"/>
        <end position="33"/>
    </location>
</feature>
<sequence length="203" mass="20798">MSAAPDTVPHSFAENVLGVLTGTFVVSLGLLFLTTSGAVTGGTAGLALLLTYAAGVPFGVVFVLVNLPFFALAVAKKGLAFTARSLACVVLVSGFSELHHRFVDLAGLDAVYAVVAGNLLVGIGLLIVFRHGASLGGFNVLALLAQERLGWRAGYVQMGLDVCVVLAALAVVEPVDVLFSALGAALLNLVLALNHRPGRYLGA</sequence>
<keyword evidence="2" id="KW-1003">Cell membrane</keyword>
<keyword evidence="4 6" id="KW-1133">Transmembrane helix</keyword>
<proteinExistence type="predicted"/>
<gene>
    <name evidence="7" type="ORF">G3T38_06425</name>
</gene>
<evidence type="ECO:0000256" key="4">
    <source>
        <dbReference type="ARBA" id="ARBA00022989"/>
    </source>
</evidence>
<dbReference type="InterPro" id="IPR003740">
    <property type="entry name" value="YitT"/>
</dbReference>
<evidence type="ECO:0000313" key="8">
    <source>
        <dbReference type="Proteomes" id="UP000468687"/>
    </source>
</evidence>
<keyword evidence="3 6" id="KW-0812">Transmembrane</keyword>
<name>A0A6P0HGZ6_9ACTN</name>
<evidence type="ECO:0000313" key="7">
    <source>
        <dbReference type="EMBL" id="NEN77908.1"/>
    </source>
</evidence>
<evidence type="ECO:0000256" key="3">
    <source>
        <dbReference type="ARBA" id="ARBA00022692"/>
    </source>
</evidence>
<comment type="caution">
    <text evidence="7">The sequence shown here is derived from an EMBL/GenBank/DDBJ whole genome shotgun (WGS) entry which is preliminary data.</text>
</comment>
<feature type="transmembrane region" description="Helical" evidence="6">
    <location>
        <begin position="110"/>
        <end position="129"/>
    </location>
</feature>
<evidence type="ECO:0000256" key="6">
    <source>
        <dbReference type="SAM" id="Phobius"/>
    </source>
</evidence>
<dbReference type="Proteomes" id="UP000468687">
    <property type="component" value="Unassembled WGS sequence"/>
</dbReference>
<evidence type="ECO:0000256" key="1">
    <source>
        <dbReference type="ARBA" id="ARBA00004651"/>
    </source>
</evidence>
<dbReference type="AlphaFoldDB" id="A0A6P0HGZ6"/>
<dbReference type="GO" id="GO:0005886">
    <property type="term" value="C:plasma membrane"/>
    <property type="evidence" value="ECO:0007669"/>
    <property type="project" value="UniProtKB-SubCell"/>
</dbReference>
<dbReference type="PANTHER" id="PTHR33545">
    <property type="entry name" value="UPF0750 MEMBRANE PROTEIN YITT-RELATED"/>
    <property type="match status" value="1"/>
</dbReference>
<reference evidence="7 8" key="1">
    <citation type="journal article" date="2014" name="Int. J. Syst. Evol. Microbiol.">
        <title>Nocardioides zeae sp. nov., isolated from the stem of Zea mays.</title>
        <authorList>
            <person name="Glaeser S.P."/>
            <person name="McInroy J.A."/>
            <person name="Busse H.J."/>
            <person name="Kampfer P."/>
        </authorList>
    </citation>
    <scope>NUCLEOTIDE SEQUENCE [LARGE SCALE GENOMIC DNA]</scope>
    <source>
        <strain evidence="7 8">JCM 30728</strain>
    </source>
</reference>
<dbReference type="PANTHER" id="PTHR33545:SF5">
    <property type="entry name" value="UPF0750 MEMBRANE PROTEIN YITT"/>
    <property type="match status" value="1"/>
</dbReference>
<evidence type="ECO:0000256" key="2">
    <source>
        <dbReference type="ARBA" id="ARBA00022475"/>
    </source>
</evidence>
<dbReference type="Pfam" id="PF02588">
    <property type="entry name" value="YitT_membrane"/>
    <property type="match status" value="1"/>
</dbReference>
<feature type="transmembrane region" description="Helical" evidence="6">
    <location>
        <begin position="149"/>
        <end position="171"/>
    </location>
</feature>
<comment type="subcellular location">
    <subcellularLocation>
        <location evidence="1">Cell membrane</location>
        <topology evidence="1">Multi-pass membrane protein</topology>
    </subcellularLocation>
</comment>
<organism evidence="7 8">
    <name type="scientific">Nocardioides zeae</name>
    <dbReference type="NCBI Taxonomy" id="1457234"/>
    <lineage>
        <taxon>Bacteria</taxon>
        <taxon>Bacillati</taxon>
        <taxon>Actinomycetota</taxon>
        <taxon>Actinomycetes</taxon>
        <taxon>Propionibacteriales</taxon>
        <taxon>Nocardioidaceae</taxon>
        <taxon>Nocardioides</taxon>
    </lineage>
</organism>
<keyword evidence="5 6" id="KW-0472">Membrane</keyword>
<keyword evidence="8" id="KW-1185">Reference proteome</keyword>
<accession>A0A6P0HGZ6</accession>